<dbReference type="AlphaFoldDB" id="A0A4R5A056"/>
<sequence>MTAPDPANPPETPPRRKGRRCGWTGKDRFDFGATRLRVALTKLARDPDPDARTAGAALSDEAAEMLHALATRADNTTTSARRAQAKADRLVRKVDRLLQEQGQPQPSHPRKGPR</sequence>
<protein>
    <submittedName>
        <fullName evidence="2">Uncharacterized protein</fullName>
    </submittedName>
</protein>
<name>A0A4R5A056_9ACTN</name>
<accession>A0A4R5A056</accession>
<reference evidence="2 3" key="1">
    <citation type="submission" date="2019-03" db="EMBL/GenBank/DDBJ databases">
        <title>Draft genome sequences of novel Actinobacteria.</title>
        <authorList>
            <person name="Sahin N."/>
            <person name="Ay H."/>
            <person name="Saygin H."/>
        </authorList>
    </citation>
    <scope>NUCLEOTIDE SEQUENCE [LARGE SCALE GENOMIC DNA]</scope>
    <source>
        <strain evidence="2 3">H3C3</strain>
    </source>
</reference>
<feature type="region of interest" description="Disordered" evidence="1">
    <location>
        <begin position="1"/>
        <end position="27"/>
    </location>
</feature>
<feature type="compositionally biased region" description="Pro residues" evidence="1">
    <location>
        <begin position="1"/>
        <end position="12"/>
    </location>
</feature>
<organism evidence="2 3">
    <name type="scientific">Actinomadura rubrisoli</name>
    <dbReference type="NCBI Taxonomy" id="2530368"/>
    <lineage>
        <taxon>Bacteria</taxon>
        <taxon>Bacillati</taxon>
        <taxon>Actinomycetota</taxon>
        <taxon>Actinomycetes</taxon>
        <taxon>Streptosporangiales</taxon>
        <taxon>Thermomonosporaceae</taxon>
        <taxon>Actinomadura</taxon>
    </lineage>
</organism>
<comment type="caution">
    <text evidence="2">The sequence shown here is derived from an EMBL/GenBank/DDBJ whole genome shotgun (WGS) entry which is preliminary data.</text>
</comment>
<proteinExistence type="predicted"/>
<dbReference type="RefSeq" id="WP_131902905.1">
    <property type="nucleotide sequence ID" value="NZ_SMKU01000421.1"/>
</dbReference>
<evidence type="ECO:0000256" key="1">
    <source>
        <dbReference type="SAM" id="MobiDB-lite"/>
    </source>
</evidence>
<dbReference type="Proteomes" id="UP000294513">
    <property type="component" value="Unassembled WGS sequence"/>
</dbReference>
<gene>
    <name evidence="2" type="ORF">E1298_41680</name>
</gene>
<evidence type="ECO:0000313" key="2">
    <source>
        <dbReference type="EMBL" id="TDD65103.1"/>
    </source>
</evidence>
<dbReference type="EMBL" id="SMKU01000421">
    <property type="protein sequence ID" value="TDD65103.1"/>
    <property type="molecule type" value="Genomic_DNA"/>
</dbReference>
<feature type="region of interest" description="Disordered" evidence="1">
    <location>
        <begin position="70"/>
        <end position="89"/>
    </location>
</feature>
<evidence type="ECO:0000313" key="3">
    <source>
        <dbReference type="Proteomes" id="UP000294513"/>
    </source>
</evidence>
<keyword evidence="3" id="KW-1185">Reference proteome</keyword>
<feature type="region of interest" description="Disordered" evidence="1">
    <location>
        <begin position="95"/>
        <end position="114"/>
    </location>
</feature>